<dbReference type="EMBL" id="BLSB01000006">
    <property type="protein sequence ID" value="GFP34443.1"/>
    <property type="molecule type" value="Genomic_DNA"/>
</dbReference>
<evidence type="ECO:0000313" key="3">
    <source>
        <dbReference type="EMBL" id="GFP34443.1"/>
    </source>
</evidence>
<evidence type="ECO:0000313" key="4">
    <source>
        <dbReference type="Proteomes" id="UP000543224"/>
    </source>
</evidence>
<accession>A0A6V8PQG9</accession>
<dbReference type="CDD" id="cd03801">
    <property type="entry name" value="GT4_PimA-like"/>
    <property type="match status" value="1"/>
</dbReference>
<proteinExistence type="predicted"/>
<evidence type="ECO:0000313" key="2">
    <source>
        <dbReference type="EMBL" id="GFP25294.1"/>
    </source>
</evidence>
<gene>
    <name evidence="2" type="ORF">HKBW3S25_00759</name>
    <name evidence="3" type="ORF">HKBW3S43_00236</name>
</gene>
<dbReference type="GO" id="GO:0016757">
    <property type="term" value="F:glycosyltransferase activity"/>
    <property type="evidence" value="ECO:0007669"/>
    <property type="project" value="InterPro"/>
</dbReference>
<evidence type="ECO:0000313" key="5">
    <source>
        <dbReference type="Proteomes" id="UP000576480"/>
    </source>
</evidence>
<dbReference type="Pfam" id="PF00534">
    <property type="entry name" value="Glycos_transf_1"/>
    <property type="match status" value="1"/>
</dbReference>
<comment type="caution">
    <text evidence="3">The sequence shown here is derived from an EMBL/GenBank/DDBJ whole genome shotgun (WGS) entry which is preliminary data.</text>
</comment>
<protein>
    <submittedName>
        <fullName evidence="2">L-malate glycosyltransferase</fullName>
    </submittedName>
    <submittedName>
        <fullName evidence="3">Phosphatidyl-myo-inositol dimannoside synthase</fullName>
    </submittedName>
</protein>
<reference evidence="4 5" key="1">
    <citation type="journal article" date="2020" name="Front. Microbiol.">
        <title>Single-cell genomics of novel Actinobacteria with the Wood-Ljungdahl pathway discovered in a serpentinizing system.</title>
        <authorList>
            <person name="Merino N."/>
            <person name="Kawai M."/>
            <person name="Boyd E.S."/>
            <person name="Colman D.R."/>
            <person name="McGlynn S.E."/>
            <person name="Nealson K.H."/>
            <person name="Kurokawa K."/>
            <person name="Hongoh Y."/>
        </authorList>
    </citation>
    <scope>NUCLEOTIDE SEQUENCE [LARGE SCALE GENOMIC DNA]</scope>
    <source>
        <strain evidence="2 4">S25</strain>
        <strain evidence="3 5">S43</strain>
    </source>
</reference>
<dbReference type="Proteomes" id="UP000576480">
    <property type="component" value="Unassembled WGS sequence"/>
</dbReference>
<dbReference type="PANTHER" id="PTHR45947">
    <property type="entry name" value="SULFOQUINOVOSYL TRANSFERASE SQD2"/>
    <property type="match status" value="1"/>
</dbReference>
<dbReference type="EMBL" id="BLRX01000066">
    <property type="protein sequence ID" value="GFP25294.1"/>
    <property type="molecule type" value="Genomic_DNA"/>
</dbReference>
<feature type="domain" description="Glycosyl transferase family 1" evidence="1">
    <location>
        <begin position="211"/>
        <end position="376"/>
    </location>
</feature>
<dbReference type="InterPro" id="IPR050194">
    <property type="entry name" value="Glycosyltransferase_grp1"/>
</dbReference>
<name>A0A6V8PQG9_9ACTN</name>
<dbReference type="Proteomes" id="UP000543224">
    <property type="component" value="Unassembled WGS sequence"/>
</dbReference>
<dbReference type="Gene3D" id="3.40.50.2000">
    <property type="entry name" value="Glycogen Phosphorylase B"/>
    <property type="match status" value="2"/>
</dbReference>
<keyword evidence="2" id="KW-0808">Transferase</keyword>
<organism evidence="3 5">
    <name type="scientific">Candidatus Hakubella thermalkaliphila</name>
    <dbReference type="NCBI Taxonomy" id="2754717"/>
    <lineage>
        <taxon>Bacteria</taxon>
        <taxon>Bacillati</taxon>
        <taxon>Actinomycetota</taxon>
        <taxon>Actinomycetota incertae sedis</taxon>
        <taxon>Candidatus Hakubellales</taxon>
        <taxon>Candidatus Hakubellaceae</taxon>
        <taxon>Candidatus Hakubella</taxon>
    </lineage>
</organism>
<dbReference type="SUPFAM" id="SSF53756">
    <property type="entry name" value="UDP-Glycosyltransferase/glycogen phosphorylase"/>
    <property type="match status" value="1"/>
</dbReference>
<sequence length="413" mass="46787">MGAEKVPRLCISTIDPSQVGGVTTMKKFICDYAQKSGFSPYIVYSSLDPQDHLSIKNLLKSKRKIGFLEKKYEEYDGYSIGIVLPEFEFLHYLSSFRYWKKALAQGDIFFGVSGTNQSCLPFVLAKKDFACWIATTLLEDRKYTAGEFSLTHKLIDKFSLPVCLYWEKLIFRKSKKVLVPSRYTARKIFEKYKLDGDKVEVLPYPVDTNLFHPKSSKKDEEKYLLFAGRLNDPRKNLSMLLDAFSIVRRAFPEVKLKLVGDEPDSRLLRKVFELGVGESVLFCGALSYEELVHLYQNATLFVLPSLQEGLGIVTLEAMACGIPVVSTRCGGPEDVIEDGVNGLLVENNSASKLAEAILKLLRDEGLRKRMGKKARQTVVNKYSMVKLAPKFLDFFKELSSGAGQGQDIWRIRR</sequence>
<evidence type="ECO:0000259" key="1">
    <source>
        <dbReference type="Pfam" id="PF00534"/>
    </source>
</evidence>
<dbReference type="InterPro" id="IPR001296">
    <property type="entry name" value="Glyco_trans_1"/>
</dbReference>
<dbReference type="AlphaFoldDB" id="A0A6V8PQG9"/>
<dbReference type="PANTHER" id="PTHR45947:SF3">
    <property type="entry name" value="SULFOQUINOVOSYL TRANSFERASE SQD2"/>
    <property type="match status" value="1"/>
</dbReference>